<evidence type="ECO:0000313" key="6">
    <source>
        <dbReference type="Proteomes" id="UP000595437"/>
    </source>
</evidence>
<reference evidence="6" key="1">
    <citation type="submission" date="2021-01" db="EMBL/GenBank/DDBJ databases">
        <title>Caligus Genome Assembly.</title>
        <authorList>
            <person name="Gallardo-Escarate C."/>
        </authorList>
    </citation>
    <scope>NUCLEOTIDE SEQUENCE [LARGE SCALE GENOMIC DNA]</scope>
</reference>
<evidence type="ECO:0000256" key="1">
    <source>
        <dbReference type="ARBA" id="ARBA00022737"/>
    </source>
</evidence>
<dbReference type="OrthoDB" id="3246549at2759"/>
<keyword evidence="1" id="KW-0677">Repeat</keyword>
<dbReference type="SMART" id="SM00248">
    <property type="entry name" value="ANK"/>
    <property type="match status" value="6"/>
</dbReference>
<dbReference type="AlphaFoldDB" id="A0A7T8GZP0"/>
<dbReference type="InterPro" id="IPR036036">
    <property type="entry name" value="SOCS_box-like_dom_sf"/>
</dbReference>
<dbReference type="Pfam" id="PF12796">
    <property type="entry name" value="Ank_2"/>
    <property type="match status" value="1"/>
</dbReference>
<dbReference type="InterPro" id="IPR036770">
    <property type="entry name" value="Ankyrin_rpt-contain_sf"/>
</dbReference>
<gene>
    <name evidence="5" type="ORF">FKW44_014930</name>
</gene>
<dbReference type="InterPro" id="IPR002110">
    <property type="entry name" value="Ankyrin_rpt"/>
</dbReference>
<dbReference type="PANTHER" id="PTHR24198">
    <property type="entry name" value="ANKYRIN REPEAT AND PROTEIN KINASE DOMAIN-CONTAINING PROTEIN"/>
    <property type="match status" value="1"/>
</dbReference>
<evidence type="ECO:0000256" key="3">
    <source>
        <dbReference type="SAM" id="MobiDB-lite"/>
    </source>
</evidence>
<dbReference type="PROSITE" id="PS50225">
    <property type="entry name" value="SOCS"/>
    <property type="match status" value="1"/>
</dbReference>
<keyword evidence="6" id="KW-1185">Reference proteome</keyword>
<proteinExistence type="predicted"/>
<dbReference type="Proteomes" id="UP000595437">
    <property type="component" value="Chromosome 10"/>
</dbReference>
<evidence type="ECO:0000256" key="2">
    <source>
        <dbReference type="ARBA" id="ARBA00023043"/>
    </source>
</evidence>
<name>A0A7T8GZP0_CALRO</name>
<evidence type="ECO:0000313" key="5">
    <source>
        <dbReference type="EMBL" id="QQP40774.1"/>
    </source>
</evidence>
<dbReference type="Gene3D" id="1.25.40.20">
    <property type="entry name" value="Ankyrin repeat-containing domain"/>
    <property type="match status" value="2"/>
</dbReference>
<dbReference type="InterPro" id="IPR001496">
    <property type="entry name" value="SOCS_box"/>
</dbReference>
<dbReference type="SUPFAM" id="SSF48403">
    <property type="entry name" value="Ankyrin repeat"/>
    <property type="match status" value="1"/>
</dbReference>
<dbReference type="SUPFAM" id="SSF158235">
    <property type="entry name" value="SOCS box-like"/>
    <property type="match status" value="1"/>
</dbReference>
<organism evidence="5 6">
    <name type="scientific">Caligus rogercresseyi</name>
    <name type="common">Sea louse</name>
    <dbReference type="NCBI Taxonomy" id="217165"/>
    <lineage>
        <taxon>Eukaryota</taxon>
        <taxon>Metazoa</taxon>
        <taxon>Ecdysozoa</taxon>
        <taxon>Arthropoda</taxon>
        <taxon>Crustacea</taxon>
        <taxon>Multicrustacea</taxon>
        <taxon>Hexanauplia</taxon>
        <taxon>Copepoda</taxon>
        <taxon>Siphonostomatoida</taxon>
        <taxon>Caligidae</taxon>
        <taxon>Caligus</taxon>
    </lineage>
</organism>
<feature type="region of interest" description="Disordered" evidence="3">
    <location>
        <begin position="365"/>
        <end position="389"/>
    </location>
</feature>
<dbReference type="PANTHER" id="PTHR24198:SF165">
    <property type="entry name" value="ANKYRIN REPEAT-CONTAINING PROTEIN-RELATED"/>
    <property type="match status" value="1"/>
</dbReference>
<dbReference type="SMART" id="SM00969">
    <property type="entry name" value="SOCS_box"/>
    <property type="match status" value="1"/>
</dbReference>
<keyword evidence="2" id="KW-0040">ANK repeat</keyword>
<protein>
    <recommendedName>
        <fullName evidence="4">SOCS box domain-containing protein</fullName>
    </recommendedName>
</protein>
<sequence>MSRFVDILELLAQQGEDHWLPWQQKRPLLHIACERGAWNCVKYLVSERSDEINQCYDEYYPIHQASLHDIKFLELLIQCGAETTVRTPTQLMTALHVVLLQGKKTAEDTLQTTKLLMEHGLRDWINEADSLGNTPLHVLIVRYALEERRYGYHDDHQPWNKWDMLHIVRYLLQNGARPSINHTSNSALACVLRHVTDWEFRYDLLHMLLQEGGDPNVEGRDGSVPLMVCLVPLINKDPLHHFNHTMKVCYLNCVRILCQFGGNPNCSTRSNLTPLHVLMFTASENISLAREEEKSAGFEFIRNLLTVLLQHGLNPNVRFSQRSNHILYSLMDMVKNARFPKDLSYVYDLTLTLMQFGANPNVGVDSEASNSGTSSSSSDTASNAYSKKKKKKAHSNRVIDCFGRNEHFARILRLYYFAMNHSELYDSLQVLYAQTGMIPMKSSLGTVIKELYSKPRTLKQMTRVIIYNQLRQKPALNANKLPLPPALREYILNFEP</sequence>
<accession>A0A7T8GZP0</accession>
<dbReference type="EMBL" id="CP045899">
    <property type="protein sequence ID" value="QQP40774.1"/>
    <property type="molecule type" value="Genomic_DNA"/>
</dbReference>
<feature type="compositionally biased region" description="Low complexity" evidence="3">
    <location>
        <begin position="365"/>
        <end position="385"/>
    </location>
</feature>
<dbReference type="GO" id="GO:0035556">
    <property type="term" value="P:intracellular signal transduction"/>
    <property type="evidence" value="ECO:0007669"/>
    <property type="project" value="InterPro"/>
</dbReference>
<feature type="domain" description="SOCS box" evidence="4">
    <location>
        <begin position="443"/>
        <end position="496"/>
    </location>
</feature>
<dbReference type="Pfam" id="PF07525">
    <property type="entry name" value="SOCS_box"/>
    <property type="match status" value="1"/>
</dbReference>
<evidence type="ECO:0000259" key="4">
    <source>
        <dbReference type="PROSITE" id="PS50225"/>
    </source>
</evidence>